<sequence>MISLPIWAVVLISILASSIVVTATWAYLTAQRLHRLHKRCEQAAIALEGTLDRRALAARMVARAMRRAATQLDVDTAEAAEMTREANTISHTAHIVEATACPQLLDLRDRETVENDLTLVLRRSDFSQVDHEDLAGLQESALRVNLARRFYNNAVSEALALHTAPMVRFFRLAGHASQPHYFNIIDESWSEMDATSFDTEKLAVEPAPSASMETNSMHTEQD</sequence>
<evidence type="ECO:0000256" key="1">
    <source>
        <dbReference type="SAM" id="Phobius"/>
    </source>
</evidence>
<name>A0A0M4MB69_9ACTN</name>
<accession>A0A0M4MB69</accession>
<dbReference type="EMBL" id="CP012390">
    <property type="protein sequence ID" value="ALE18471.1"/>
    <property type="molecule type" value="Genomic_DNA"/>
</dbReference>
<keyword evidence="1" id="KW-0472">Membrane</keyword>
<feature type="transmembrane region" description="Helical" evidence="1">
    <location>
        <begin position="6"/>
        <end position="28"/>
    </location>
</feature>
<evidence type="ECO:0000313" key="2">
    <source>
        <dbReference type="EMBL" id="ALE18471.1"/>
    </source>
</evidence>
<dbReference type="EMBL" id="LR584267">
    <property type="protein sequence ID" value="VHN99630.1"/>
    <property type="molecule type" value="Genomic_DNA"/>
</dbReference>
<evidence type="ECO:0000313" key="5">
    <source>
        <dbReference type="Proteomes" id="UP000324288"/>
    </source>
</evidence>
<reference evidence="2 4" key="1">
    <citation type="journal article" date="2015" name="Genome Announc.">
        <title>Complete Genome Sequences for Two Strains of a Novel Fastidious, Partially Acid-Fast, Gram-Positive Corynebacterineae Bacterium, Derived from Human Clinical Samples.</title>
        <authorList>
            <person name="Nicholson A.C."/>
            <person name="Bell M."/>
            <person name="Humrighouse B.W."/>
            <person name="McQuiston J.R."/>
        </authorList>
    </citation>
    <scope>NUCLEOTIDE SEQUENCE [LARGE SCALE GENOMIC DNA]</scope>
    <source>
        <strain evidence="2 4">X1698</strain>
    </source>
</reference>
<proteinExistence type="predicted"/>
<dbReference type="RefSeq" id="WP_053961356.1">
    <property type="nucleotide sequence ID" value="NZ_CAMJVL010000002.1"/>
</dbReference>
<gene>
    <name evidence="2" type="ORF">AL705_00575</name>
    <name evidence="3" type="ORF">LC603019_00120</name>
</gene>
<organism evidence="2 4">
    <name type="scientific">Lawsonella clevelandensis</name>
    <dbReference type="NCBI Taxonomy" id="1528099"/>
    <lineage>
        <taxon>Bacteria</taxon>
        <taxon>Bacillati</taxon>
        <taxon>Actinomycetota</taxon>
        <taxon>Actinomycetes</taxon>
        <taxon>Mycobacteriales</taxon>
        <taxon>Lawsonellaceae</taxon>
        <taxon>Lawsonella</taxon>
    </lineage>
</organism>
<protein>
    <recommendedName>
        <fullName evidence="6">LemA family protein</fullName>
    </recommendedName>
</protein>
<dbReference type="STRING" id="1528099.AL705_00575"/>
<dbReference type="Proteomes" id="UP000068137">
    <property type="component" value="Chromosome"/>
</dbReference>
<evidence type="ECO:0008006" key="6">
    <source>
        <dbReference type="Google" id="ProtNLM"/>
    </source>
</evidence>
<keyword evidence="5" id="KW-1185">Reference proteome</keyword>
<keyword evidence="1" id="KW-1133">Transmembrane helix</keyword>
<dbReference type="Proteomes" id="UP000324288">
    <property type="component" value="Chromosome"/>
</dbReference>
<reference evidence="2" key="2">
    <citation type="journal article" date="2016" name="Int. J. Syst. Evol. Microbiol.">
        <title>Lawsonella clevelandensis gen. nov., sp. nov., a new member of the suborder Corynebacterineae isolated from human abscesses.</title>
        <authorList>
            <person name="Bell M.E."/>
            <person name="Bernard K.A."/>
            <person name="Harrington S.M."/>
            <person name="Patel N.B."/>
            <person name="Tucker T.A."/>
            <person name="Metcalfe M.G."/>
            <person name="McQuiston J.R."/>
        </authorList>
    </citation>
    <scope>NUCLEOTIDE SEQUENCE</scope>
    <source>
        <strain evidence="2">X1698</strain>
    </source>
</reference>
<reference evidence="3 5" key="3">
    <citation type="submission" date="2019-04" db="EMBL/GenBank/DDBJ databases">
        <authorList>
            <person name="Seth-Smith MB H."/>
            <person name="Seth-Smith H."/>
        </authorList>
    </citation>
    <scope>NUCLEOTIDE SEQUENCE [LARGE SCALE GENOMIC DNA]</scope>
    <source>
        <strain evidence="3">USB-603019</strain>
    </source>
</reference>
<dbReference type="KEGG" id="cbq:AL705_00575"/>
<dbReference type="AlphaFoldDB" id="A0A0M4MB69"/>
<keyword evidence="1" id="KW-0812">Transmembrane</keyword>
<evidence type="ECO:0000313" key="3">
    <source>
        <dbReference type="EMBL" id="VHN99630.1"/>
    </source>
</evidence>
<dbReference type="OrthoDB" id="3214694at2"/>
<evidence type="ECO:0000313" key="4">
    <source>
        <dbReference type="Proteomes" id="UP000068137"/>
    </source>
</evidence>